<dbReference type="Pfam" id="PF13520">
    <property type="entry name" value="AA_permease_2"/>
    <property type="match status" value="1"/>
</dbReference>
<feature type="transmembrane region" description="Helical" evidence="6">
    <location>
        <begin position="345"/>
        <end position="366"/>
    </location>
</feature>
<evidence type="ECO:0000256" key="1">
    <source>
        <dbReference type="ARBA" id="ARBA00004651"/>
    </source>
</evidence>
<dbReference type="PIRSF" id="PIRSF006060">
    <property type="entry name" value="AA_transporter"/>
    <property type="match status" value="1"/>
</dbReference>
<protein>
    <submittedName>
        <fullName evidence="7">APC family permease</fullName>
    </submittedName>
</protein>
<dbReference type="InterPro" id="IPR002293">
    <property type="entry name" value="AA/rel_permease1"/>
</dbReference>
<feature type="transmembrane region" description="Helical" evidence="6">
    <location>
        <begin position="167"/>
        <end position="189"/>
    </location>
</feature>
<feature type="transmembrane region" description="Helical" evidence="6">
    <location>
        <begin position="411"/>
        <end position="431"/>
    </location>
</feature>
<dbReference type="EMBL" id="JBHTIW010000007">
    <property type="protein sequence ID" value="MFD0920472.1"/>
    <property type="molecule type" value="Genomic_DNA"/>
</dbReference>
<accession>A0ABW3FVY2</accession>
<organism evidence="7 8">
    <name type="scientific">Saccharopolyspora rosea</name>
    <dbReference type="NCBI Taxonomy" id="524884"/>
    <lineage>
        <taxon>Bacteria</taxon>
        <taxon>Bacillati</taxon>
        <taxon>Actinomycetota</taxon>
        <taxon>Actinomycetes</taxon>
        <taxon>Pseudonocardiales</taxon>
        <taxon>Pseudonocardiaceae</taxon>
        <taxon>Saccharopolyspora</taxon>
    </lineage>
</organism>
<evidence type="ECO:0000256" key="6">
    <source>
        <dbReference type="SAM" id="Phobius"/>
    </source>
</evidence>
<feature type="transmembrane region" description="Helical" evidence="6">
    <location>
        <begin position="209"/>
        <end position="228"/>
    </location>
</feature>
<evidence type="ECO:0000256" key="4">
    <source>
        <dbReference type="ARBA" id="ARBA00022989"/>
    </source>
</evidence>
<dbReference type="RefSeq" id="WP_263248052.1">
    <property type="nucleotide sequence ID" value="NZ_BAABLT010000005.1"/>
</dbReference>
<evidence type="ECO:0000256" key="3">
    <source>
        <dbReference type="ARBA" id="ARBA00022692"/>
    </source>
</evidence>
<feature type="transmembrane region" description="Helical" evidence="6">
    <location>
        <begin position="58"/>
        <end position="77"/>
    </location>
</feature>
<evidence type="ECO:0000313" key="7">
    <source>
        <dbReference type="EMBL" id="MFD0920472.1"/>
    </source>
</evidence>
<comment type="subcellular location">
    <subcellularLocation>
        <location evidence="1">Cell membrane</location>
        <topology evidence="1">Multi-pass membrane protein</topology>
    </subcellularLocation>
</comment>
<keyword evidence="2" id="KW-1003">Cell membrane</keyword>
<dbReference type="Proteomes" id="UP001597018">
    <property type="component" value="Unassembled WGS sequence"/>
</dbReference>
<feature type="transmembrane region" description="Helical" evidence="6">
    <location>
        <begin position="372"/>
        <end position="399"/>
    </location>
</feature>
<keyword evidence="3 6" id="KW-0812">Transmembrane</keyword>
<gene>
    <name evidence="7" type="ORF">ACFQ16_12035</name>
</gene>
<dbReference type="PANTHER" id="PTHR42770:SF16">
    <property type="entry name" value="AMINO ACID PERMEASE"/>
    <property type="match status" value="1"/>
</dbReference>
<evidence type="ECO:0000313" key="8">
    <source>
        <dbReference type="Proteomes" id="UP001597018"/>
    </source>
</evidence>
<feature type="transmembrane region" description="Helical" evidence="6">
    <location>
        <begin position="240"/>
        <end position="264"/>
    </location>
</feature>
<keyword evidence="4 6" id="KW-1133">Transmembrane helix</keyword>
<name>A0ABW3FVY2_9PSEU</name>
<evidence type="ECO:0000256" key="5">
    <source>
        <dbReference type="ARBA" id="ARBA00023136"/>
    </source>
</evidence>
<keyword evidence="5 6" id="KW-0472">Membrane</keyword>
<comment type="caution">
    <text evidence="7">The sequence shown here is derived from an EMBL/GenBank/DDBJ whole genome shotgun (WGS) entry which is preliminary data.</text>
</comment>
<dbReference type="InterPro" id="IPR050367">
    <property type="entry name" value="APC_superfamily"/>
</dbReference>
<feature type="transmembrane region" description="Helical" evidence="6">
    <location>
        <begin position="20"/>
        <end position="46"/>
    </location>
</feature>
<dbReference type="Gene3D" id="1.20.1740.10">
    <property type="entry name" value="Amino acid/polyamine transporter I"/>
    <property type="match status" value="1"/>
</dbReference>
<proteinExistence type="predicted"/>
<feature type="transmembrane region" description="Helical" evidence="6">
    <location>
        <begin position="299"/>
        <end position="324"/>
    </location>
</feature>
<feature type="transmembrane region" description="Helical" evidence="6">
    <location>
        <begin position="137"/>
        <end position="155"/>
    </location>
</feature>
<reference evidence="8" key="1">
    <citation type="journal article" date="2019" name="Int. J. Syst. Evol. Microbiol.">
        <title>The Global Catalogue of Microorganisms (GCM) 10K type strain sequencing project: providing services to taxonomists for standard genome sequencing and annotation.</title>
        <authorList>
            <consortium name="The Broad Institute Genomics Platform"/>
            <consortium name="The Broad Institute Genome Sequencing Center for Infectious Disease"/>
            <person name="Wu L."/>
            <person name="Ma J."/>
        </authorList>
    </citation>
    <scope>NUCLEOTIDE SEQUENCE [LARGE SCALE GENOMIC DNA]</scope>
    <source>
        <strain evidence="8">CCUG 56401</strain>
    </source>
</reference>
<feature type="transmembrane region" description="Helical" evidence="6">
    <location>
        <begin position="98"/>
        <end position="117"/>
    </location>
</feature>
<feature type="transmembrane region" description="Helical" evidence="6">
    <location>
        <begin position="443"/>
        <end position="465"/>
    </location>
</feature>
<keyword evidence="8" id="KW-1185">Reference proteome</keyword>
<evidence type="ECO:0000256" key="2">
    <source>
        <dbReference type="ARBA" id="ARBA00022475"/>
    </source>
</evidence>
<dbReference type="PANTHER" id="PTHR42770">
    <property type="entry name" value="AMINO ACID TRANSPORTER-RELATED"/>
    <property type="match status" value="1"/>
</dbReference>
<sequence>MATNEAVTEREGAARLRGSLGVPGVVFLVVAAAAPLTAIGGAGPVALALGNGPGLPGAYLFATAVLLLFSVGLTTMSRHVTNPGAFYAYVAQGIGRPPGLAAAFLALLAYTAIQASMYGMVGSVVAEAVAGLGGPHLPWWVVAAGCLALVAVLGYRQVDLSAKVLGLLLVCEIGIVAVLDAGVLGSGGAHGVSAVSFTPGAFFSGNPGIGVMFAFASFIGFEATAVYGEETRDPGRTVPLSTYVSVLLIGGFYALSSWALVLAWGPDRVRSAANAAPQELIFDTAGRYLGPLAADSMRVLLVTSLFAAILAFHNAIARYLFALGREGGMPSRLGRTHPRRGSPHLGSLVQTASAVLVVGAFAAVGSDPVLELFSWMSGVGTVGIVLVQALTCLAVLVFFRRRRAGSGLWHAVVAPGAGLVGLLLALGLVIANFTTLIGGSVRLAASFGVLVALVGCAGVALALHWRRRDPRRYRRLGGS</sequence>